<dbReference type="InterPro" id="IPR012337">
    <property type="entry name" value="RNaseH-like_sf"/>
</dbReference>
<dbReference type="InterPro" id="IPR036397">
    <property type="entry name" value="RNaseH_sf"/>
</dbReference>
<dbReference type="InterPro" id="IPR001584">
    <property type="entry name" value="Integrase_cat-core"/>
</dbReference>
<dbReference type="Gene3D" id="3.30.420.10">
    <property type="entry name" value="Ribonuclease H-like superfamily/Ribonuclease H"/>
    <property type="match status" value="1"/>
</dbReference>
<gene>
    <name evidence="2" type="ORF">TKK_002766</name>
</gene>
<dbReference type="PROSITE" id="PS50994">
    <property type="entry name" value="INTEGRASE"/>
    <property type="match status" value="1"/>
</dbReference>
<dbReference type="SUPFAM" id="SSF53098">
    <property type="entry name" value="Ribonuclease H-like"/>
    <property type="match status" value="2"/>
</dbReference>
<proteinExistence type="predicted"/>
<reference evidence="2 3" key="1">
    <citation type="journal article" date="2024" name="bioRxiv">
        <title>A reference genome for Trichogramma kaykai: A tiny desert-dwelling parasitoid wasp with competing sex-ratio distorters.</title>
        <authorList>
            <person name="Culotta J."/>
            <person name="Lindsey A.R."/>
        </authorList>
    </citation>
    <scope>NUCLEOTIDE SEQUENCE [LARGE SCALE GENOMIC DNA]</scope>
    <source>
        <strain evidence="2 3">KSX58</strain>
    </source>
</reference>
<protein>
    <recommendedName>
        <fullName evidence="1">Integrase catalytic domain-containing protein</fullName>
    </recommendedName>
</protein>
<keyword evidence="3" id="KW-1185">Reference proteome</keyword>
<feature type="domain" description="Integrase catalytic" evidence="1">
    <location>
        <begin position="509"/>
        <end position="701"/>
    </location>
</feature>
<organism evidence="2 3">
    <name type="scientific">Trichogramma kaykai</name>
    <dbReference type="NCBI Taxonomy" id="54128"/>
    <lineage>
        <taxon>Eukaryota</taxon>
        <taxon>Metazoa</taxon>
        <taxon>Ecdysozoa</taxon>
        <taxon>Arthropoda</taxon>
        <taxon>Hexapoda</taxon>
        <taxon>Insecta</taxon>
        <taxon>Pterygota</taxon>
        <taxon>Neoptera</taxon>
        <taxon>Endopterygota</taxon>
        <taxon>Hymenoptera</taxon>
        <taxon>Apocrita</taxon>
        <taxon>Proctotrupomorpha</taxon>
        <taxon>Chalcidoidea</taxon>
        <taxon>Trichogrammatidae</taxon>
        <taxon>Trichogramma</taxon>
    </lineage>
</organism>
<dbReference type="PANTHER" id="PTHR47331:SF4">
    <property type="entry name" value="PEPTIDASE S1 DOMAIN-CONTAINING PROTEIN"/>
    <property type="match status" value="1"/>
</dbReference>
<dbReference type="Proteomes" id="UP001627154">
    <property type="component" value="Unassembled WGS sequence"/>
</dbReference>
<evidence type="ECO:0000313" key="3">
    <source>
        <dbReference type="Proteomes" id="UP001627154"/>
    </source>
</evidence>
<accession>A0ABD2XIS5</accession>
<dbReference type="InterPro" id="IPR008042">
    <property type="entry name" value="Retrotrans_Pao"/>
</dbReference>
<dbReference type="Pfam" id="PF05380">
    <property type="entry name" value="Peptidase_A17"/>
    <property type="match status" value="1"/>
</dbReference>
<comment type="caution">
    <text evidence="2">The sequence shown here is derived from an EMBL/GenBank/DDBJ whole genome shotgun (WGS) entry which is preliminary data.</text>
</comment>
<evidence type="ECO:0000259" key="1">
    <source>
        <dbReference type="PROSITE" id="PS50994"/>
    </source>
</evidence>
<name>A0ABD2XIS5_9HYME</name>
<dbReference type="AlphaFoldDB" id="A0ABD2XIS5"/>
<evidence type="ECO:0000313" key="2">
    <source>
        <dbReference type="EMBL" id="KAL3404727.1"/>
    </source>
</evidence>
<sequence length="748" mass="83822">MKLAKWSANHRSLVEGLVSSSRESVALKIDEAVSTLGLRWLPGPDHFTFQFRPQLASSTVTRRSILSDISLTFDPMGWLAPTLVVAKVLLQDVCLDGSDRDSPVSATLGQRWSEFCSTLPDVSRVRVSRWLGTSESGPWHLHAFADASKRAYAAALYAVTPGGLSTLLVAKTKLAPTKVQTIPRLELCAATLLARLVRNMLDNLRFPPAQVHCWTDSSVVLEWIRGHSSKWPTFVANRVSEIQISLPDVCWRHVRTANNPADCATRGLAPKDLAAFSLWWTGPAWLVKEKDQWPKMDVAESIVQTMVATKARPDSRPAVEGECMSEFDICPNFRMVLKVLALIYRWHSRASHRVRGTPVISKADALRKARIGCFRSIQRFHFADEVTALREERILSKRSHLSRLCPFYDRDGLLRDGGRLQNARVPFDEKHPIILPGGCAMVKRLVRQAHLETLHGGAQLMSSHLARQFWNTRGARVIQAVCHGCVKCTRFRAVSLDQQMAPLPSARVTPGRPFATTALDYAGPMSILFSRGRGAKTTKGYVAIFVCLLTRAVHIEVVSDLTTRAFLAAYSRFCARRGRPSIVYSDNATTFKGAAVELKSLFEKSSSFSRRIQAQLSEQGTKWSFIPPRAPHFGGLWEAAVRSFKHHFRRVVGETGLTFEELATLAARIEACLNSRPLRPLSSQPEDYAALTPGHFLVGSVLLDYPEPLNEGEILSLTDRWRLLCGLRDSFWRRWRKEVLSQMQQRNK</sequence>
<dbReference type="EMBL" id="JBJJXI010000023">
    <property type="protein sequence ID" value="KAL3404727.1"/>
    <property type="molecule type" value="Genomic_DNA"/>
</dbReference>
<dbReference type="PANTHER" id="PTHR47331">
    <property type="entry name" value="PHD-TYPE DOMAIN-CONTAINING PROTEIN"/>
    <property type="match status" value="1"/>
</dbReference>